<dbReference type="SUPFAM" id="SSF51197">
    <property type="entry name" value="Clavaminate synthase-like"/>
    <property type="match status" value="1"/>
</dbReference>
<proteinExistence type="predicted"/>
<organism evidence="1 2">
    <name type="scientific">Malaciobacter canalis</name>
    <dbReference type="NCBI Taxonomy" id="1912871"/>
    <lineage>
        <taxon>Bacteria</taxon>
        <taxon>Pseudomonadati</taxon>
        <taxon>Campylobacterota</taxon>
        <taxon>Epsilonproteobacteria</taxon>
        <taxon>Campylobacterales</taxon>
        <taxon>Arcobacteraceae</taxon>
        <taxon>Malaciobacter</taxon>
    </lineage>
</organism>
<dbReference type="Gene3D" id="2.60.120.370">
    <property type="entry name" value="YhcH/YjgK/YiaL"/>
    <property type="match status" value="1"/>
</dbReference>
<dbReference type="InterPro" id="IPR037012">
    <property type="entry name" value="NanQ/TabA/YiaL_sf"/>
</dbReference>
<accession>A0ABX4LQP6</accession>
<dbReference type="RefSeq" id="WP_099333950.1">
    <property type="nucleotide sequence ID" value="NZ_CP042812.1"/>
</dbReference>
<dbReference type="PANTHER" id="PTHR34986:SF1">
    <property type="entry name" value="PROTEIN YIAL"/>
    <property type="match status" value="1"/>
</dbReference>
<dbReference type="PANTHER" id="PTHR34986">
    <property type="entry name" value="EVOLVED BETA-GALACTOSIDASE SUBUNIT BETA"/>
    <property type="match status" value="1"/>
</dbReference>
<name>A0ABX4LQP6_9BACT</name>
<protein>
    <recommendedName>
        <fullName evidence="3">YhcH/YjgK/YiaL family protein</fullName>
    </recommendedName>
</protein>
<sequence>MKIIISSNHELFKDSVMNDFLKESMMVARSLDTGSYDKLMLNEDFFSIPQNTLLKDSKDCIYESHKKYIDIHIVVKGKEAVELIDLAKSSVVPYEANYDNDYFLYHSDTVEKRIILDEIQIAVFDFDDVHKVGIKSTNDEVSVRKVVLKVTKSLFEKEFINE</sequence>
<evidence type="ECO:0008006" key="3">
    <source>
        <dbReference type="Google" id="ProtNLM"/>
    </source>
</evidence>
<dbReference type="EMBL" id="NWVW01000004">
    <property type="protein sequence ID" value="PHO10267.1"/>
    <property type="molecule type" value="Genomic_DNA"/>
</dbReference>
<dbReference type="NCBIfam" id="TIGR00022">
    <property type="entry name" value="YhcH/YjgK/YiaL family protein"/>
    <property type="match status" value="1"/>
</dbReference>
<dbReference type="InterPro" id="IPR004375">
    <property type="entry name" value="NanQ/TabA/YiaL"/>
</dbReference>
<evidence type="ECO:0000313" key="2">
    <source>
        <dbReference type="Proteomes" id="UP000221384"/>
    </source>
</evidence>
<evidence type="ECO:0000313" key="1">
    <source>
        <dbReference type="EMBL" id="PHO10267.1"/>
    </source>
</evidence>
<gene>
    <name evidence="1" type="ORF">CPG37_04270</name>
</gene>
<comment type="caution">
    <text evidence="1">The sequence shown here is derived from an EMBL/GenBank/DDBJ whole genome shotgun (WGS) entry which is preliminary data.</text>
</comment>
<dbReference type="Pfam" id="PF04074">
    <property type="entry name" value="DUF386"/>
    <property type="match status" value="1"/>
</dbReference>
<dbReference type="Proteomes" id="UP000221384">
    <property type="component" value="Unassembled WGS sequence"/>
</dbReference>
<keyword evidence="2" id="KW-1185">Reference proteome</keyword>
<reference evidence="1 2" key="1">
    <citation type="submission" date="2017-09" db="EMBL/GenBank/DDBJ databases">
        <authorList>
            <person name="Perez-Cataluna A."/>
            <person name="Figueras M.J."/>
            <person name="Salas-Masso N."/>
        </authorList>
    </citation>
    <scope>NUCLEOTIDE SEQUENCE [LARGE SCALE GENOMIC DNA]</scope>
    <source>
        <strain evidence="1 2">F138-33</strain>
    </source>
</reference>